<dbReference type="InterPro" id="IPR017853">
    <property type="entry name" value="GH"/>
</dbReference>
<gene>
    <name evidence="5" type="ORF">ACFQHR_06455</name>
</gene>
<dbReference type="InterPro" id="IPR003790">
    <property type="entry name" value="GHL10"/>
</dbReference>
<dbReference type="Pfam" id="PF02638">
    <property type="entry name" value="GHL10"/>
    <property type="match status" value="1"/>
</dbReference>
<dbReference type="Pfam" id="PF16373">
    <property type="entry name" value="DUF4985"/>
    <property type="match status" value="1"/>
</dbReference>
<dbReference type="InterPro" id="IPR032280">
    <property type="entry name" value="DUF4985"/>
</dbReference>
<evidence type="ECO:0000256" key="1">
    <source>
        <dbReference type="ARBA" id="ARBA00022729"/>
    </source>
</evidence>
<dbReference type="InterPro" id="IPR052177">
    <property type="entry name" value="Divisome_Glycosyl_Hydrolase"/>
</dbReference>
<dbReference type="RefSeq" id="WP_082882828.1">
    <property type="nucleotide sequence ID" value="NZ_JBHSYQ010000003.1"/>
</dbReference>
<feature type="domain" description="DUF4985" evidence="4">
    <location>
        <begin position="322"/>
        <end position="448"/>
    </location>
</feature>
<evidence type="ECO:0000313" key="5">
    <source>
        <dbReference type="EMBL" id="MFC6997258.1"/>
    </source>
</evidence>
<keyword evidence="1 2" id="KW-0732">Signal</keyword>
<proteinExistence type="predicted"/>
<evidence type="ECO:0000313" key="6">
    <source>
        <dbReference type="Proteomes" id="UP001596405"/>
    </source>
</evidence>
<dbReference type="EMBL" id="JBHSYQ010000003">
    <property type="protein sequence ID" value="MFC6997258.1"/>
    <property type="molecule type" value="Genomic_DNA"/>
</dbReference>
<evidence type="ECO:0000256" key="2">
    <source>
        <dbReference type="SAM" id="SignalP"/>
    </source>
</evidence>
<keyword evidence="6" id="KW-1185">Reference proteome</keyword>
<organism evidence="5 6">
    <name type="scientific">Rufibacter roseus</name>
    <dbReference type="NCBI Taxonomy" id="1567108"/>
    <lineage>
        <taxon>Bacteria</taxon>
        <taxon>Pseudomonadati</taxon>
        <taxon>Bacteroidota</taxon>
        <taxon>Cytophagia</taxon>
        <taxon>Cytophagales</taxon>
        <taxon>Hymenobacteraceae</taxon>
        <taxon>Rufibacter</taxon>
    </lineage>
</organism>
<dbReference type="SUPFAM" id="SSF51445">
    <property type="entry name" value="(Trans)glycosidases"/>
    <property type="match status" value="1"/>
</dbReference>
<dbReference type="PANTHER" id="PTHR43405:SF1">
    <property type="entry name" value="GLYCOSYL HYDROLASE DIGH"/>
    <property type="match status" value="1"/>
</dbReference>
<reference evidence="6" key="1">
    <citation type="journal article" date="2019" name="Int. J. Syst. Evol. Microbiol.">
        <title>The Global Catalogue of Microorganisms (GCM) 10K type strain sequencing project: providing services to taxonomists for standard genome sequencing and annotation.</title>
        <authorList>
            <consortium name="The Broad Institute Genomics Platform"/>
            <consortium name="The Broad Institute Genome Sequencing Center for Infectious Disease"/>
            <person name="Wu L."/>
            <person name="Ma J."/>
        </authorList>
    </citation>
    <scope>NUCLEOTIDE SEQUENCE [LARGE SCALE GENOMIC DNA]</scope>
    <source>
        <strain evidence="6">CGMCC 4.7393</strain>
    </source>
</reference>
<dbReference type="Proteomes" id="UP001596405">
    <property type="component" value="Unassembled WGS sequence"/>
</dbReference>
<evidence type="ECO:0000259" key="4">
    <source>
        <dbReference type="Pfam" id="PF16373"/>
    </source>
</evidence>
<evidence type="ECO:0000259" key="3">
    <source>
        <dbReference type="Pfam" id="PF02638"/>
    </source>
</evidence>
<accession>A0ABW2DJQ8</accession>
<comment type="caution">
    <text evidence="5">The sequence shown here is derived from an EMBL/GenBank/DDBJ whole genome shotgun (WGS) entry which is preliminary data.</text>
</comment>
<protein>
    <submittedName>
        <fullName evidence="5">Alpha amylase family protein</fullName>
    </submittedName>
</protein>
<sequence length="452" mass="51711">MNKPTLPVLVLLLALFSMCGRPNTVSSTAGSTQKQTTQKRNLLYFDATANFKRFAYQDSIKYYLAKSKDAGVTDVIVDVKPITGEVLYPSKIAPVMNEWSGFTKPGGFDLLTVFIEEAHKLGMTVHASTNTFVAGHNYFDRGVVYNDPTKKHWQSLNYLPKGMTPITQIKTKYSAMTNPALPEVRQYELSVLKELITMYPKLDGIVLDRVRYDGIEADFSEASRKMFEQYIGQKVTNFPADIYTYSTTAKNKDGKPERVRGPLFNQWIEWRAKVIHDFIYEARAELKKINPNLIFGDYTGSWYPTYYEVGVNWASKEYDPSEKFDWASKNYKNFGYAEALDLYTTGSYYFEVEKKEAKNIDPNTVNRTEAGQDKGTDDWYTVEGSAEMAMKITKGKVPVYAGIYVEQYEDDREQFVKALKMCRAKSDGAMVFDIVHVINKGWWNELKRGLTE</sequence>
<feature type="domain" description="Glycosyl hydrolase-like 10" evidence="3">
    <location>
        <begin position="56"/>
        <end position="296"/>
    </location>
</feature>
<feature type="chain" id="PRO_5046400178" evidence="2">
    <location>
        <begin position="20"/>
        <end position="452"/>
    </location>
</feature>
<name>A0ABW2DJQ8_9BACT</name>
<dbReference type="PANTHER" id="PTHR43405">
    <property type="entry name" value="GLYCOSYL HYDROLASE DIGH"/>
    <property type="match status" value="1"/>
</dbReference>
<dbReference type="Gene3D" id="3.20.20.80">
    <property type="entry name" value="Glycosidases"/>
    <property type="match status" value="1"/>
</dbReference>
<feature type="signal peptide" evidence="2">
    <location>
        <begin position="1"/>
        <end position="19"/>
    </location>
</feature>